<name>A0A3B0LZ41_9GAMM</name>
<dbReference type="AlphaFoldDB" id="A0A3B0LZ41"/>
<reference evidence="1" key="1">
    <citation type="submission" date="2018-04" db="EMBL/GenBank/DDBJ databases">
        <authorList>
            <person name="Go L.Y."/>
            <person name="Mitchell J.A."/>
        </authorList>
    </citation>
    <scope>NUCLEOTIDE SEQUENCE</scope>
    <source>
        <strain evidence="1">ARTV</strain>
    </source>
</reference>
<accession>A0A3B0LZ41</accession>
<evidence type="ECO:0000313" key="1">
    <source>
        <dbReference type="EMBL" id="SSW95735.1"/>
    </source>
</evidence>
<sequence length="34" mass="4195">MIKKPNEKIIRHSASERINHWLVVIFFYLRQLVD</sequence>
<protein>
    <submittedName>
        <fullName evidence="1">Uncharacterized protein</fullName>
    </submittedName>
</protein>
<organism evidence="1">
    <name type="scientific">Arsenophonus endosymbiont of Trialeurodes vaporariorum</name>
    <dbReference type="NCBI Taxonomy" id="235567"/>
    <lineage>
        <taxon>Bacteria</taxon>
        <taxon>Pseudomonadati</taxon>
        <taxon>Pseudomonadota</taxon>
        <taxon>Gammaproteobacteria</taxon>
        <taxon>Enterobacterales</taxon>
        <taxon>Morganellaceae</taxon>
        <taxon>Arsenophonus</taxon>
    </lineage>
</organism>
<proteinExistence type="predicted"/>
<dbReference type="EMBL" id="UFQR01000006">
    <property type="protein sequence ID" value="SSW95735.1"/>
    <property type="molecule type" value="Genomic_DNA"/>
</dbReference>
<gene>
    <name evidence="1" type="ORF">ARTV_1760</name>
</gene>